<sequence length="173" mass="19615">MPNLTEAHVDITHGVTHRFLRALASARRLYLCVPLLSETPSMNINFYRLVHLELNACAEGWWEFFTQMLQNSPKLASLKLTDEHDLIFPSKETPDCWKRPSSVPESLKAFAWSGYKGRRGDLNMAAYIMKNVTSLKTATISPESDDSEAKYRMLKDLVSVLTPSSTSCQLLFD</sequence>
<reference evidence="2 3" key="1">
    <citation type="submission" date="2024-04" db="EMBL/GenBank/DDBJ databases">
        <title>Genome assembly C_amara_ONT_v2.</title>
        <authorList>
            <person name="Yant L."/>
            <person name="Moore C."/>
            <person name="Slenker M."/>
        </authorList>
    </citation>
    <scope>NUCLEOTIDE SEQUENCE [LARGE SCALE GENOMIC DNA]</scope>
    <source>
        <tissue evidence="2">Leaf</tissue>
    </source>
</reference>
<name>A0ABD1AIL5_CARAN</name>
<dbReference type="InterPro" id="IPR050232">
    <property type="entry name" value="FBL13/AtMIF1-like"/>
</dbReference>
<proteinExistence type="predicted"/>
<feature type="domain" description="FBD" evidence="1">
    <location>
        <begin position="101"/>
        <end position="173"/>
    </location>
</feature>
<evidence type="ECO:0000259" key="1">
    <source>
        <dbReference type="SMART" id="SM00579"/>
    </source>
</evidence>
<evidence type="ECO:0000313" key="3">
    <source>
        <dbReference type="Proteomes" id="UP001558713"/>
    </source>
</evidence>
<evidence type="ECO:0000313" key="2">
    <source>
        <dbReference type="EMBL" id="KAL1206602.1"/>
    </source>
</evidence>
<keyword evidence="3" id="KW-1185">Reference proteome</keyword>
<dbReference type="InterPro" id="IPR006566">
    <property type="entry name" value="FBD"/>
</dbReference>
<accession>A0ABD1AIL5</accession>
<dbReference type="AlphaFoldDB" id="A0ABD1AIL5"/>
<dbReference type="SMART" id="SM00579">
    <property type="entry name" value="FBD"/>
    <property type="match status" value="1"/>
</dbReference>
<comment type="caution">
    <text evidence="2">The sequence shown here is derived from an EMBL/GenBank/DDBJ whole genome shotgun (WGS) entry which is preliminary data.</text>
</comment>
<organism evidence="2 3">
    <name type="scientific">Cardamine amara subsp. amara</name>
    <dbReference type="NCBI Taxonomy" id="228776"/>
    <lineage>
        <taxon>Eukaryota</taxon>
        <taxon>Viridiplantae</taxon>
        <taxon>Streptophyta</taxon>
        <taxon>Embryophyta</taxon>
        <taxon>Tracheophyta</taxon>
        <taxon>Spermatophyta</taxon>
        <taxon>Magnoliopsida</taxon>
        <taxon>eudicotyledons</taxon>
        <taxon>Gunneridae</taxon>
        <taxon>Pentapetalae</taxon>
        <taxon>rosids</taxon>
        <taxon>malvids</taxon>
        <taxon>Brassicales</taxon>
        <taxon>Brassicaceae</taxon>
        <taxon>Cardamineae</taxon>
        <taxon>Cardamine</taxon>
    </lineage>
</organism>
<dbReference type="Proteomes" id="UP001558713">
    <property type="component" value="Unassembled WGS sequence"/>
</dbReference>
<gene>
    <name evidence="2" type="ORF">V5N11_027169</name>
</gene>
<dbReference type="PANTHER" id="PTHR31900:SF34">
    <property type="entry name" value="EMB|CAB62440.1-RELATED"/>
    <property type="match status" value="1"/>
</dbReference>
<protein>
    <submittedName>
        <fullName evidence="2">F-box/FBD/LRR-repeat protein</fullName>
    </submittedName>
</protein>
<dbReference type="PANTHER" id="PTHR31900">
    <property type="entry name" value="F-BOX/RNI SUPERFAMILY PROTEIN-RELATED"/>
    <property type="match status" value="1"/>
</dbReference>
<dbReference type="EMBL" id="JBANAX010000497">
    <property type="protein sequence ID" value="KAL1206602.1"/>
    <property type="molecule type" value="Genomic_DNA"/>
</dbReference>
<dbReference type="Pfam" id="PF08387">
    <property type="entry name" value="FBD"/>
    <property type="match status" value="1"/>
</dbReference>